<organism evidence="7 8">
    <name type="scientific">Nitritalea halalkaliphila LW7</name>
    <dbReference type="NCBI Taxonomy" id="1189621"/>
    <lineage>
        <taxon>Bacteria</taxon>
        <taxon>Pseudomonadati</taxon>
        <taxon>Bacteroidota</taxon>
        <taxon>Cytophagia</taxon>
        <taxon>Cytophagales</taxon>
        <taxon>Cyclobacteriaceae</taxon>
        <taxon>Nitritalea</taxon>
    </lineage>
</organism>
<dbReference type="Proteomes" id="UP000005551">
    <property type="component" value="Unassembled WGS sequence"/>
</dbReference>
<feature type="domain" description="Dynamin N-terminal" evidence="6">
    <location>
        <begin position="20"/>
        <end position="164"/>
    </location>
</feature>
<dbReference type="GO" id="GO:0016020">
    <property type="term" value="C:membrane"/>
    <property type="evidence" value="ECO:0007669"/>
    <property type="project" value="UniProtKB-SubCell"/>
</dbReference>
<evidence type="ECO:0000313" key="7">
    <source>
        <dbReference type="EMBL" id="EIM74583.1"/>
    </source>
</evidence>
<proteinExistence type="predicted"/>
<dbReference type="InterPro" id="IPR027094">
    <property type="entry name" value="Mitofusin_fam"/>
</dbReference>
<dbReference type="PANTHER" id="PTHR10465:SF0">
    <property type="entry name" value="SARCALUMENIN"/>
    <property type="match status" value="1"/>
</dbReference>
<protein>
    <submittedName>
        <fullName evidence="7">GTP-binding protein HSR1-related protein</fullName>
    </submittedName>
</protein>
<evidence type="ECO:0000313" key="8">
    <source>
        <dbReference type="Proteomes" id="UP000005551"/>
    </source>
</evidence>
<dbReference type="STRING" id="1189621.A3SI_15398"/>
<evidence type="ECO:0000256" key="3">
    <source>
        <dbReference type="ARBA" id="ARBA00022801"/>
    </source>
</evidence>
<dbReference type="RefSeq" id="WP_009056430.1">
    <property type="nucleotide sequence ID" value="NZ_AJYA01000040.1"/>
</dbReference>
<evidence type="ECO:0000256" key="2">
    <source>
        <dbReference type="ARBA" id="ARBA00022741"/>
    </source>
</evidence>
<keyword evidence="5" id="KW-0472">Membrane</keyword>
<accession>I5BYD1</accession>
<keyword evidence="8" id="KW-1185">Reference proteome</keyword>
<comment type="subcellular location">
    <subcellularLocation>
        <location evidence="1">Membrane</location>
    </subcellularLocation>
</comment>
<dbReference type="GO" id="GO:0003924">
    <property type="term" value="F:GTPase activity"/>
    <property type="evidence" value="ECO:0007669"/>
    <property type="project" value="InterPro"/>
</dbReference>
<sequence>MEYIHYHLDDIAEGNIPLQVGVVGGFSTGKSSFINALLGDELLGVKIQPATAKITKLVYGDELEIFKVFSDESTEVIDLETYQRLSVHEDKGVTSFRDNIKYYLIKYPNDYLHHINLIDTPGFSSISKEDDELTKSYLSNLDVLLWLFDANKVGDKTEIDLINEFGTGEKIYGVINKIDLKPPSVREKLLQELYKLFPFEGCLVFSSKQVCEINQKENELHTVFEDIFQKVSSSLDKDQVFEIKQDRRKLAVAVNGLLYREFQLINNRQKEYLDFQVSLLEKLDELKIQKDDFLFHKMLNDILRINKDLKFFVNKLVQFIDEELTNLKEFQKLIESEWEEAPGSLRKYLKVFLDEVNDHIFDFSKNRLSKYTWFISKDTSKLDMKNNFLLLDENERNKLRLSISDFIKDKLIFLIRNISRFIQTNDLLYFSFSIEDFKLVDEDGVNSTVRKINRSIKIICSQFVNSYSDISMQTAFSETADKYNYDGMLKNIGMMFPGEILCYNIYDCLFDDLRDSYYSRRNVNLNKIDLLNEIRGLLY</sequence>
<evidence type="ECO:0000256" key="1">
    <source>
        <dbReference type="ARBA" id="ARBA00004370"/>
    </source>
</evidence>
<comment type="caution">
    <text evidence="7">The sequence shown here is derived from an EMBL/GenBank/DDBJ whole genome shotgun (WGS) entry which is preliminary data.</text>
</comment>
<evidence type="ECO:0000256" key="5">
    <source>
        <dbReference type="ARBA" id="ARBA00023136"/>
    </source>
</evidence>
<dbReference type="SUPFAM" id="SSF52540">
    <property type="entry name" value="P-loop containing nucleoside triphosphate hydrolases"/>
    <property type="match status" value="1"/>
</dbReference>
<evidence type="ECO:0000259" key="6">
    <source>
        <dbReference type="Pfam" id="PF00350"/>
    </source>
</evidence>
<gene>
    <name evidence="7" type="ORF">A3SI_15398</name>
</gene>
<dbReference type="InterPro" id="IPR027417">
    <property type="entry name" value="P-loop_NTPase"/>
</dbReference>
<dbReference type="EMBL" id="AJYA01000040">
    <property type="protein sequence ID" value="EIM74583.1"/>
    <property type="molecule type" value="Genomic_DNA"/>
</dbReference>
<keyword evidence="4" id="KW-0342">GTP-binding</keyword>
<dbReference type="GO" id="GO:0005525">
    <property type="term" value="F:GTP binding"/>
    <property type="evidence" value="ECO:0007669"/>
    <property type="project" value="UniProtKB-KW"/>
</dbReference>
<dbReference type="AlphaFoldDB" id="I5BYD1"/>
<dbReference type="InterPro" id="IPR045063">
    <property type="entry name" value="Dynamin_N"/>
</dbReference>
<evidence type="ECO:0000256" key="4">
    <source>
        <dbReference type="ARBA" id="ARBA00023134"/>
    </source>
</evidence>
<dbReference type="PANTHER" id="PTHR10465">
    <property type="entry name" value="TRANSMEMBRANE GTPASE FZO1"/>
    <property type="match status" value="1"/>
</dbReference>
<keyword evidence="2" id="KW-0547">Nucleotide-binding</keyword>
<dbReference type="Pfam" id="PF00350">
    <property type="entry name" value="Dynamin_N"/>
    <property type="match status" value="1"/>
</dbReference>
<name>I5BYD1_9BACT</name>
<dbReference type="Gene3D" id="3.40.50.300">
    <property type="entry name" value="P-loop containing nucleotide triphosphate hydrolases"/>
    <property type="match status" value="1"/>
</dbReference>
<reference evidence="7 8" key="1">
    <citation type="submission" date="2012-05" db="EMBL/GenBank/DDBJ databases">
        <title>Genome sequence of Nitritalea halalkaliphila LW7.</title>
        <authorList>
            <person name="Jangir P.K."/>
            <person name="Singh A."/>
            <person name="Shivaji S."/>
            <person name="Sharma R."/>
        </authorList>
    </citation>
    <scope>NUCLEOTIDE SEQUENCE [LARGE SCALE GENOMIC DNA]</scope>
    <source>
        <strain evidence="7 8">LW7</strain>
    </source>
</reference>
<keyword evidence="3" id="KW-0378">Hydrolase</keyword>